<evidence type="ECO:0000313" key="2">
    <source>
        <dbReference type="EMBL" id="PVD24263.1"/>
    </source>
</evidence>
<name>A0A2T7NSY8_POMCA</name>
<comment type="caution">
    <text evidence="2">The sequence shown here is derived from an EMBL/GenBank/DDBJ whole genome shotgun (WGS) entry which is preliminary data.</text>
</comment>
<accession>A0A2T7NSY8</accession>
<sequence>MHRGKRVPSSPHLSPRILLHPSASSGGRDCQAPQAPTAAINTWPLKQQSIKEAKLLFYVSQTFVDHTSSSTAYDLFSPYERPRQRQANFHSALGASTLARASRKRYSLKSEAREGVAVHSEHSVFVPEHLHVLSSTRIAVGRPGARKKKKNSAWSTVRGDTEGQLSVSSKSSATVAEARGAGGVRETTFFVLFAHGAYVAPEHDGKAQRNAA</sequence>
<dbReference type="EMBL" id="PZQS01000009">
    <property type="protein sequence ID" value="PVD24263.1"/>
    <property type="molecule type" value="Genomic_DNA"/>
</dbReference>
<evidence type="ECO:0000313" key="3">
    <source>
        <dbReference type="Proteomes" id="UP000245119"/>
    </source>
</evidence>
<evidence type="ECO:0000256" key="1">
    <source>
        <dbReference type="SAM" id="MobiDB-lite"/>
    </source>
</evidence>
<dbReference type="Proteomes" id="UP000245119">
    <property type="component" value="Linkage Group LG9"/>
</dbReference>
<keyword evidence="3" id="KW-1185">Reference proteome</keyword>
<feature type="region of interest" description="Disordered" evidence="1">
    <location>
        <begin position="1"/>
        <end position="34"/>
    </location>
</feature>
<feature type="region of interest" description="Disordered" evidence="1">
    <location>
        <begin position="142"/>
        <end position="165"/>
    </location>
</feature>
<gene>
    <name evidence="2" type="ORF">C0Q70_14734</name>
</gene>
<organism evidence="2 3">
    <name type="scientific">Pomacea canaliculata</name>
    <name type="common">Golden apple snail</name>
    <dbReference type="NCBI Taxonomy" id="400727"/>
    <lineage>
        <taxon>Eukaryota</taxon>
        <taxon>Metazoa</taxon>
        <taxon>Spiralia</taxon>
        <taxon>Lophotrochozoa</taxon>
        <taxon>Mollusca</taxon>
        <taxon>Gastropoda</taxon>
        <taxon>Caenogastropoda</taxon>
        <taxon>Architaenioglossa</taxon>
        <taxon>Ampullarioidea</taxon>
        <taxon>Ampullariidae</taxon>
        <taxon>Pomacea</taxon>
    </lineage>
</organism>
<reference evidence="2 3" key="1">
    <citation type="submission" date="2018-04" db="EMBL/GenBank/DDBJ databases">
        <title>The genome of golden apple snail Pomacea canaliculata provides insight into stress tolerance and invasive adaptation.</title>
        <authorList>
            <person name="Liu C."/>
            <person name="Liu B."/>
            <person name="Ren Y."/>
            <person name="Zhang Y."/>
            <person name="Wang H."/>
            <person name="Li S."/>
            <person name="Jiang F."/>
            <person name="Yin L."/>
            <person name="Zhang G."/>
            <person name="Qian W."/>
            <person name="Fan W."/>
        </authorList>
    </citation>
    <scope>NUCLEOTIDE SEQUENCE [LARGE SCALE GENOMIC DNA]</scope>
    <source>
        <strain evidence="2">SZHN2017</strain>
        <tissue evidence="2">Muscle</tissue>
    </source>
</reference>
<proteinExistence type="predicted"/>
<protein>
    <submittedName>
        <fullName evidence="2">Uncharacterized protein</fullName>
    </submittedName>
</protein>
<dbReference type="AlphaFoldDB" id="A0A2T7NSY8"/>